<dbReference type="RefSeq" id="XP_022738997.1">
    <property type="nucleotide sequence ID" value="XM_022883262.1"/>
</dbReference>
<reference evidence="2" key="1">
    <citation type="submission" date="2025-08" db="UniProtKB">
        <authorList>
            <consortium name="RefSeq"/>
        </authorList>
    </citation>
    <scope>IDENTIFICATION</scope>
    <source>
        <tissue evidence="2">Fruit stalk</tissue>
    </source>
</reference>
<dbReference type="OrthoDB" id="2018540at2759"/>
<dbReference type="KEGG" id="dzi:111291473"/>
<dbReference type="PANTHER" id="PTHR37904:SF2">
    <property type="entry name" value="OS10G0566900 PROTEIN"/>
    <property type="match status" value="1"/>
</dbReference>
<dbReference type="Pfam" id="PF15011">
    <property type="entry name" value="CA109-like"/>
    <property type="match status" value="1"/>
</dbReference>
<proteinExistence type="predicted"/>
<dbReference type="InterPro" id="IPR038985">
    <property type="entry name" value="OPRN-like"/>
</dbReference>
<dbReference type="PANTHER" id="PTHR37904">
    <property type="entry name" value="OS10G0566900 PROTEIN"/>
    <property type="match status" value="1"/>
</dbReference>
<protein>
    <submittedName>
        <fullName evidence="2">Uncharacterized protein At5g43822-like isoform X1</fullName>
    </submittedName>
</protein>
<organism evidence="1 2">
    <name type="scientific">Durio zibethinus</name>
    <name type="common">Durian</name>
    <dbReference type="NCBI Taxonomy" id="66656"/>
    <lineage>
        <taxon>Eukaryota</taxon>
        <taxon>Viridiplantae</taxon>
        <taxon>Streptophyta</taxon>
        <taxon>Embryophyta</taxon>
        <taxon>Tracheophyta</taxon>
        <taxon>Spermatophyta</taxon>
        <taxon>Magnoliopsida</taxon>
        <taxon>eudicotyledons</taxon>
        <taxon>Gunneridae</taxon>
        <taxon>Pentapetalae</taxon>
        <taxon>rosids</taxon>
        <taxon>malvids</taxon>
        <taxon>Malvales</taxon>
        <taxon>Malvaceae</taxon>
        <taxon>Helicteroideae</taxon>
        <taxon>Durio</taxon>
    </lineage>
</organism>
<keyword evidence="1" id="KW-1185">Reference proteome</keyword>
<dbReference type="InterPro" id="IPR029159">
    <property type="entry name" value="CA109-like"/>
</dbReference>
<dbReference type="AlphaFoldDB" id="A0A6P5YF33"/>
<evidence type="ECO:0000313" key="1">
    <source>
        <dbReference type="Proteomes" id="UP000515121"/>
    </source>
</evidence>
<sequence length="184" mass="20508">MEIAVLQSRWILCKPFLLSMKNTDGFCAVVLSLEKLQHDGKQLAKGSSYQMNRKQLQHRIGIRPFLTNCIDGLMLLHEMPLAEYLLKSSLVSAALALALKSNSSDLGVIQQLLVDQPNMLNNEGRRMFLKSTTASLAGEPPTVVCWQGAPAEWITIIHFPWASKQGKKGSFIVIFLPFHSFPPC</sequence>
<gene>
    <name evidence="2" type="primary">LOC111291473</name>
</gene>
<accession>A0A6P5YF33</accession>
<dbReference type="GeneID" id="111291473"/>
<name>A0A6P5YF33_DURZI</name>
<evidence type="ECO:0000313" key="2">
    <source>
        <dbReference type="RefSeq" id="XP_022738997.1"/>
    </source>
</evidence>
<dbReference type="Proteomes" id="UP000515121">
    <property type="component" value="Unplaced"/>
</dbReference>